<dbReference type="AlphaFoldDB" id="A0A1C3PBD5"/>
<reference evidence="2" key="1">
    <citation type="submission" date="2016-02" db="EMBL/GenBank/DDBJ databases">
        <authorList>
            <person name="Wibberg D."/>
        </authorList>
    </citation>
    <scope>NUCLEOTIDE SEQUENCE [LARGE SCALE GENOMIC DNA]</scope>
</reference>
<protein>
    <submittedName>
        <fullName evidence="1">Uncharacterized protein</fullName>
    </submittedName>
</protein>
<name>A0A1C3PBD5_9ACTN</name>
<proteinExistence type="predicted"/>
<gene>
    <name evidence="1" type="ORF">FDG2_5165</name>
</gene>
<evidence type="ECO:0000313" key="1">
    <source>
        <dbReference type="EMBL" id="SBW27106.1"/>
    </source>
</evidence>
<keyword evidence="2" id="KW-1185">Reference proteome</keyword>
<dbReference type="EMBL" id="FLUV01002165">
    <property type="protein sequence ID" value="SBW27106.1"/>
    <property type="molecule type" value="Genomic_DNA"/>
</dbReference>
<evidence type="ECO:0000313" key="2">
    <source>
        <dbReference type="Proteomes" id="UP000199013"/>
    </source>
</evidence>
<accession>A0A1C3PBD5</accession>
<dbReference type="Proteomes" id="UP000199013">
    <property type="component" value="Unassembled WGS sequence"/>
</dbReference>
<sequence length="64" mass="6840">MSPVQAAANRLPYTFLMLTWRLPVATAVSSETAAVPPQHLGQAEAVRMAATWSSSRGSNQMPTP</sequence>
<organism evidence="1 2">
    <name type="scientific">Candidatus Protofrankia californiensis</name>
    <dbReference type="NCBI Taxonomy" id="1839754"/>
    <lineage>
        <taxon>Bacteria</taxon>
        <taxon>Bacillati</taxon>
        <taxon>Actinomycetota</taxon>
        <taxon>Actinomycetes</taxon>
        <taxon>Frankiales</taxon>
        <taxon>Frankiaceae</taxon>
        <taxon>Protofrankia</taxon>
    </lineage>
</organism>